<evidence type="ECO:0000313" key="2">
    <source>
        <dbReference type="Proteomes" id="UP000027616"/>
    </source>
</evidence>
<protein>
    <submittedName>
        <fullName evidence="1">Uncharacterized protein</fullName>
    </submittedName>
</protein>
<dbReference type="OrthoDB" id="949858at68336"/>
<reference evidence="1 2" key="1">
    <citation type="journal article" date="2015" name="Genome Announc.">
        <title>Complete Genome Sequence of the Novel Leech Symbiont Mucinivorans hirudinis M3T.</title>
        <authorList>
            <person name="Nelson M.C."/>
            <person name="Bomar L."/>
            <person name="Graf J."/>
        </authorList>
    </citation>
    <scope>NUCLEOTIDE SEQUENCE [LARGE SCALE GENOMIC DNA]</scope>
    <source>
        <strain evidence="2">M3</strain>
    </source>
</reference>
<dbReference type="AlphaFoldDB" id="A0A060R9Z9"/>
<name>A0A060R9Z9_9BACT</name>
<proteinExistence type="predicted"/>
<sequence>MRTKIERFLERFPTDAKTWHNATDEIRDLARTTREILEDCEKIVFEPIDFKAIKTPAEWNTKGRAYILANFDRMDDTSKRMFYNRFREWFDK</sequence>
<accession>A0A060R9Z9</accession>
<gene>
    <name evidence="1" type="ORF">BN938_0132</name>
</gene>
<dbReference type="HOGENOM" id="CLU_2410010_0_0_10"/>
<dbReference type="EMBL" id="HG934468">
    <property type="protein sequence ID" value="CDN30239.1"/>
    <property type="molecule type" value="Genomic_DNA"/>
</dbReference>
<evidence type="ECO:0000313" key="1">
    <source>
        <dbReference type="EMBL" id="CDN30239.1"/>
    </source>
</evidence>
<keyword evidence="2" id="KW-1185">Reference proteome</keyword>
<dbReference type="Proteomes" id="UP000027616">
    <property type="component" value="Chromosome I"/>
</dbReference>
<dbReference type="KEGG" id="rbc:BN938_0132"/>
<dbReference type="STRING" id="1433126.BN938_0132"/>
<organism evidence="1 2">
    <name type="scientific">Mucinivorans hirudinis</name>
    <dbReference type="NCBI Taxonomy" id="1433126"/>
    <lineage>
        <taxon>Bacteria</taxon>
        <taxon>Pseudomonadati</taxon>
        <taxon>Bacteroidota</taxon>
        <taxon>Bacteroidia</taxon>
        <taxon>Bacteroidales</taxon>
        <taxon>Rikenellaceae</taxon>
        <taxon>Mucinivorans</taxon>
    </lineage>
</organism>